<dbReference type="PANTHER" id="PTHR11533:SF174">
    <property type="entry name" value="PUROMYCIN-SENSITIVE AMINOPEPTIDASE-RELATED"/>
    <property type="match status" value="1"/>
</dbReference>
<feature type="binding site" evidence="9">
    <location>
        <position position="353"/>
    </location>
    <ligand>
        <name>Zn(2+)</name>
        <dbReference type="ChEBI" id="CHEBI:29105"/>
        <note>catalytic</note>
    </ligand>
</feature>
<dbReference type="Gene3D" id="2.60.40.1730">
    <property type="entry name" value="tricorn interacting facor f3 domain"/>
    <property type="match status" value="2"/>
</dbReference>
<dbReference type="GO" id="GO:0006508">
    <property type="term" value="P:proteolysis"/>
    <property type="evidence" value="ECO:0007669"/>
    <property type="project" value="UniProtKB-KW"/>
</dbReference>
<dbReference type="Pfam" id="PF01433">
    <property type="entry name" value="Peptidase_M1"/>
    <property type="match status" value="1"/>
</dbReference>
<evidence type="ECO:0000256" key="6">
    <source>
        <dbReference type="ARBA" id="ARBA00022833"/>
    </source>
</evidence>
<comment type="cofactor">
    <cofactor evidence="9 11">
        <name>Zn(2+)</name>
        <dbReference type="ChEBI" id="CHEBI:29105"/>
    </cofactor>
    <text evidence="9 11">Binds 1 zinc ion per subunit.</text>
</comment>
<reference evidence="18" key="3">
    <citation type="submission" date="2020-10" db="UniProtKB">
        <authorList>
            <consortium name="WormBaseParasite"/>
        </authorList>
    </citation>
    <scope>IDENTIFICATION</scope>
</reference>
<dbReference type="Gene3D" id="1.10.390.10">
    <property type="entry name" value="Neutral Protease Domain 2"/>
    <property type="match status" value="1"/>
</dbReference>
<keyword evidence="5 11" id="KW-0378">Hydrolase</keyword>
<feature type="compositionally biased region" description="Low complexity" evidence="12">
    <location>
        <begin position="563"/>
        <end position="574"/>
    </location>
</feature>
<dbReference type="CDD" id="cd09601">
    <property type="entry name" value="M1_APN-Q_like"/>
    <property type="match status" value="1"/>
</dbReference>
<feature type="binding site" evidence="9">
    <location>
        <position position="372"/>
    </location>
    <ligand>
        <name>Zn(2+)</name>
        <dbReference type="ChEBI" id="CHEBI:29105"/>
        <note>catalytic</note>
    </ligand>
</feature>
<evidence type="ECO:0000259" key="14">
    <source>
        <dbReference type="Pfam" id="PF11838"/>
    </source>
</evidence>
<evidence type="ECO:0000256" key="3">
    <source>
        <dbReference type="ARBA" id="ARBA00022670"/>
    </source>
</evidence>
<evidence type="ECO:0000256" key="7">
    <source>
        <dbReference type="ARBA" id="ARBA00023049"/>
    </source>
</evidence>
<dbReference type="InterPro" id="IPR034016">
    <property type="entry name" value="M1_APN-typ"/>
</dbReference>
<dbReference type="MEROPS" id="M01.010"/>
<feature type="region of interest" description="Disordered" evidence="12">
    <location>
        <begin position="563"/>
        <end position="587"/>
    </location>
</feature>
<dbReference type="FunFam" id="1.10.390.10:FF:000001">
    <property type="entry name" value="Aminopeptidase"/>
    <property type="match status" value="1"/>
</dbReference>
<dbReference type="Gene3D" id="1.25.50.20">
    <property type="match status" value="1"/>
</dbReference>
<accession>A0A068WV09</accession>
<evidence type="ECO:0000256" key="5">
    <source>
        <dbReference type="ARBA" id="ARBA00022801"/>
    </source>
</evidence>
<dbReference type="GO" id="GO:0043171">
    <property type="term" value="P:peptide catabolic process"/>
    <property type="evidence" value="ECO:0007669"/>
    <property type="project" value="TreeGrafter"/>
</dbReference>
<dbReference type="InterPro" id="IPR042097">
    <property type="entry name" value="Aminopeptidase_N-like_N_sf"/>
</dbReference>
<reference evidence="16 17" key="1">
    <citation type="journal article" date="2013" name="Nature">
        <title>The genomes of four tapeworm species reveal adaptations to parasitism.</title>
        <authorList>
            <person name="Tsai I.J."/>
            <person name="Zarowiecki M."/>
            <person name="Holroyd N."/>
            <person name="Garciarrubio A."/>
            <person name="Sanchez-Flores A."/>
            <person name="Brooks K.L."/>
            <person name="Tracey A."/>
            <person name="Bobes R.J."/>
            <person name="Fragoso G."/>
            <person name="Sciutto E."/>
            <person name="Aslett M."/>
            <person name="Beasley H."/>
            <person name="Bennett H.M."/>
            <person name="Cai J."/>
            <person name="Camicia F."/>
            <person name="Clark R."/>
            <person name="Cucher M."/>
            <person name="De Silva N."/>
            <person name="Day T.A."/>
            <person name="Deplazes P."/>
            <person name="Estrada K."/>
            <person name="Fernandez C."/>
            <person name="Holland P.W."/>
            <person name="Hou J."/>
            <person name="Hu S."/>
            <person name="Huckvale T."/>
            <person name="Hung S.S."/>
            <person name="Kamenetzky L."/>
            <person name="Keane J.A."/>
            <person name="Kiss F."/>
            <person name="Koziol U."/>
            <person name="Lambert O."/>
            <person name="Liu K."/>
            <person name="Luo X."/>
            <person name="Luo Y."/>
            <person name="Macchiaroli N."/>
            <person name="Nichol S."/>
            <person name="Paps J."/>
            <person name="Parkinson J."/>
            <person name="Pouchkina-Stantcheva N."/>
            <person name="Riddiford N."/>
            <person name="Rosenzvit M."/>
            <person name="Salinas G."/>
            <person name="Wasmuth J.D."/>
            <person name="Zamanian M."/>
            <person name="Zheng Y."/>
            <person name="Cai X."/>
            <person name="Soberon X."/>
            <person name="Olson P.D."/>
            <person name="Laclette J.P."/>
            <person name="Brehm K."/>
            <person name="Berriman M."/>
            <person name="Garciarrubio A."/>
            <person name="Bobes R.J."/>
            <person name="Fragoso G."/>
            <person name="Sanchez-Flores A."/>
            <person name="Estrada K."/>
            <person name="Cevallos M.A."/>
            <person name="Morett E."/>
            <person name="Gonzalez V."/>
            <person name="Portillo T."/>
            <person name="Ochoa-Leyva A."/>
            <person name="Jose M.V."/>
            <person name="Sciutto E."/>
            <person name="Landa A."/>
            <person name="Jimenez L."/>
            <person name="Valdes V."/>
            <person name="Carrero J.C."/>
            <person name="Larralde C."/>
            <person name="Morales-Montor J."/>
            <person name="Limon-Lason J."/>
            <person name="Soberon X."/>
            <person name="Laclette J.P."/>
        </authorList>
    </citation>
    <scope>NUCLEOTIDE SEQUENCE [LARGE SCALE GENOMIC DNA]</scope>
</reference>
<dbReference type="Proteomes" id="UP000492820">
    <property type="component" value="Unassembled WGS sequence"/>
</dbReference>
<keyword evidence="3 11" id="KW-0645">Protease</keyword>
<feature type="site" description="Transition state stabilizer" evidence="10">
    <location>
        <position position="435"/>
    </location>
</feature>
<dbReference type="InterPro" id="IPR024571">
    <property type="entry name" value="ERAP1-like_C_dom"/>
</dbReference>
<dbReference type="GO" id="GO:0005615">
    <property type="term" value="C:extracellular space"/>
    <property type="evidence" value="ECO:0007669"/>
    <property type="project" value="TreeGrafter"/>
</dbReference>
<keyword evidence="2 11" id="KW-0031">Aminopeptidase</keyword>
<comment type="similarity">
    <text evidence="1 11">Belongs to the peptidase M1 family.</text>
</comment>
<dbReference type="InterPro" id="IPR014782">
    <property type="entry name" value="Peptidase_M1_dom"/>
</dbReference>
<evidence type="ECO:0000313" key="18">
    <source>
        <dbReference type="WBParaSite" id="EgrG_000350500"/>
    </source>
</evidence>
<feature type="compositionally biased region" description="Basic and acidic residues" evidence="12">
    <location>
        <begin position="575"/>
        <end position="586"/>
    </location>
</feature>
<feature type="domain" description="Peptidase M1 membrane alanine aminopeptidase" evidence="13">
    <location>
        <begin position="277"/>
        <end position="494"/>
    </location>
</feature>
<feature type="domain" description="Aminopeptidase N-like N-terminal" evidence="15">
    <location>
        <begin position="47"/>
        <end position="98"/>
    </location>
</feature>
<dbReference type="WBParaSite" id="EgrG_000350500">
    <property type="protein sequence ID" value="EgrG_000350500"/>
    <property type="gene ID" value="EgrG_000350500"/>
</dbReference>
<dbReference type="SUPFAM" id="SSF55486">
    <property type="entry name" value="Metalloproteases ('zincins'), catalytic domain"/>
    <property type="match status" value="1"/>
</dbReference>
<proteinExistence type="inferred from homology"/>
<dbReference type="PANTHER" id="PTHR11533">
    <property type="entry name" value="PROTEASE M1 ZINC METALLOPROTEASE"/>
    <property type="match status" value="1"/>
</dbReference>
<sequence length="910" mass="101782">MFQQLVRSATFVVTKSSISFFVQGSAAATGFMAENHTKHSRLPRAIKPINYKLDFIPNFTNFTFTADASVELQVVEPTNRIIFNSKGLEISSVSYQDSELLVQSGVGQLNLKFSGKFANDMLGLYRSTYTDKRGKESNILATQFESVYARRAFPCMDEPEHKATFDISIIGLDNQVALSNMPEISRDIVPTPEGCGEPPDGHNYVKVTFDRTPVMSTYIVAMVLGDFEYLSAKIPTDDTSNGCSSSAFGTKESPKKLPGQLEIRVYTPLGKRNFGQYALTVARKSLFFYADLFGSPYPLPKLDLVAIPDFACGAMENWGLVTYRETALLIDPDNSSLLSKQYVALTVAHELAHMWFGNLVTMSWWTDLWLKEGFATWAEYLAVDHCFPDYDIWTLFVSREYIRALRLDELKSSHPIEVEVNSAQEVEEIFDEVSYQKGSCVIRMLHNHMGACLFQEGLKAYFEKFKYSNAKTEDLWTALETTGIDNVAELMSLWTKQTGYPVISVRLLRARDGTYSIGLRQQRFLADGSSAKGDSPVHWRIPINVCTVDDSNKLLLRKVTSIPSSSTSSSFPTKTPDHGDKDHSAAETEAESQEIIYALPDFTDSSRVRLNPDAIGFYRVHYDPPMFSAILEAIGRGTVSERDRISLLDDQFALARAGFQGLDRVLQFCRAFVGETRYSVWSVLSEGLAQVRTLLEEASYPAGDDVIFPEASKEICGLNKLYIELALPVYEKIGFEPTSMDSNNNRLLRPIIISILGRIGHGDVISKAQTAFERHYVAVTSAPDGQAATDQSKLISPDLRTAVYCMCMRVGGDEEFGKLLELHDRATLNDERVRILSSLGATTNADLIRRLFDLTFTEYVRKQDRFHTLLGVTRTPGGRRALWNLVRGRITTLAEDLGTSHLLARVLEVG</sequence>
<feature type="active site" description="Proton acceptor" evidence="8">
    <location>
        <position position="350"/>
    </location>
</feature>
<keyword evidence="6 9" id="KW-0862">Zinc</keyword>
<feature type="domain" description="Aminopeptidase N-like N-terminal" evidence="15">
    <location>
        <begin position="101"/>
        <end position="219"/>
    </location>
</feature>
<dbReference type="OrthoDB" id="275509at2759"/>
<dbReference type="Gene3D" id="2.60.40.1910">
    <property type="match status" value="1"/>
</dbReference>
<evidence type="ECO:0000259" key="13">
    <source>
        <dbReference type="Pfam" id="PF01433"/>
    </source>
</evidence>
<name>A0A068WV09_ECHGR</name>
<dbReference type="EC" id="3.4.11.-" evidence="11"/>
<dbReference type="InterPro" id="IPR050344">
    <property type="entry name" value="Peptidase_M1_aminopeptidases"/>
</dbReference>
<feature type="domain" description="ERAP1-like C-terminal" evidence="14">
    <location>
        <begin position="609"/>
        <end position="908"/>
    </location>
</feature>
<keyword evidence="4 9" id="KW-0479">Metal-binding</keyword>
<evidence type="ECO:0000256" key="2">
    <source>
        <dbReference type="ARBA" id="ARBA00022438"/>
    </source>
</evidence>
<protein>
    <recommendedName>
        <fullName evidence="11">Aminopeptidase</fullName>
        <ecNumber evidence="11">3.4.11.-</ecNumber>
    </recommendedName>
</protein>
<dbReference type="InterPro" id="IPR027268">
    <property type="entry name" value="Peptidase_M4/M1_CTD_sf"/>
</dbReference>
<dbReference type="GO" id="GO:0042277">
    <property type="term" value="F:peptide binding"/>
    <property type="evidence" value="ECO:0007669"/>
    <property type="project" value="TreeGrafter"/>
</dbReference>
<reference evidence="16" key="2">
    <citation type="submission" date="2014-06" db="EMBL/GenBank/DDBJ databases">
        <authorList>
            <person name="Aslett M."/>
        </authorList>
    </citation>
    <scope>NUCLEOTIDE SEQUENCE</scope>
</reference>
<dbReference type="Pfam" id="PF11838">
    <property type="entry name" value="ERAP1_C"/>
    <property type="match status" value="1"/>
</dbReference>
<gene>
    <name evidence="16" type="ORF">EgrG_000350500</name>
</gene>
<dbReference type="GO" id="GO:0005737">
    <property type="term" value="C:cytoplasm"/>
    <property type="evidence" value="ECO:0007669"/>
    <property type="project" value="TreeGrafter"/>
</dbReference>
<feature type="binding site" evidence="9">
    <location>
        <position position="349"/>
    </location>
    <ligand>
        <name>Zn(2+)</name>
        <dbReference type="ChEBI" id="CHEBI:29105"/>
        <note>catalytic</note>
    </ligand>
</feature>
<dbReference type="GO" id="GO:0070006">
    <property type="term" value="F:metalloaminopeptidase activity"/>
    <property type="evidence" value="ECO:0007669"/>
    <property type="project" value="TreeGrafter"/>
</dbReference>
<evidence type="ECO:0000256" key="10">
    <source>
        <dbReference type="PIRSR" id="PIRSR634016-4"/>
    </source>
</evidence>
<keyword evidence="7 11" id="KW-0482">Metalloprotease</keyword>
<dbReference type="Pfam" id="PF17900">
    <property type="entry name" value="Peptidase_M1_N"/>
    <property type="match status" value="2"/>
</dbReference>
<evidence type="ECO:0000313" key="16">
    <source>
        <dbReference type="EMBL" id="CDS22284.1"/>
    </source>
</evidence>
<evidence type="ECO:0000256" key="8">
    <source>
        <dbReference type="PIRSR" id="PIRSR634016-1"/>
    </source>
</evidence>
<dbReference type="SUPFAM" id="SSF63737">
    <property type="entry name" value="Leukotriene A4 hydrolase N-terminal domain"/>
    <property type="match status" value="1"/>
</dbReference>
<evidence type="ECO:0000313" key="17">
    <source>
        <dbReference type="Proteomes" id="UP000492820"/>
    </source>
</evidence>
<evidence type="ECO:0000259" key="15">
    <source>
        <dbReference type="Pfam" id="PF17900"/>
    </source>
</evidence>
<organism evidence="16">
    <name type="scientific">Echinococcus granulosus</name>
    <name type="common">Hydatid tapeworm</name>
    <dbReference type="NCBI Taxonomy" id="6210"/>
    <lineage>
        <taxon>Eukaryota</taxon>
        <taxon>Metazoa</taxon>
        <taxon>Spiralia</taxon>
        <taxon>Lophotrochozoa</taxon>
        <taxon>Platyhelminthes</taxon>
        <taxon>Cestoda</taxon>
        <taxon>Eucestoda</taxon>
        <taxon>Cyclophyllidea</taxon>
        <taxon>Taeniidae</taxon>
        <taxon>Echinococcus</taxon>
        <taxon>Echinococcus granulosus group</taxon>
    </lineage>
</organism>
<evidence type="ECO:0000256" key="4">
    <source>
        <dbReference type="ARBA" id="ARBA00022723"/>
    </source>
</evidence>
<evidence type="ECO:0000256" key="9">
    <source>
        <dbReference type="PIRSR" id="PIRSR634016-3"/>
    </source>
</evidence>
<evidence type="ECO:0000256" key="11">
    <source>
        <dbReference type="RuleBase" id="RU364040"/>
    </source>
</evidence>
<evidence type="ECO:0000256" key="1">
    <source>
        <dbReference type="ARBA" id="ARBA00010136"/>
    </source>
</evidence>
<dbReference type="AlphaFoldDB" id="A0A068WV09"/>
<evidence type="ECO:0000256" key="12">
    <source>
        <dbReference type="SAM" id="MobiDB-lite"/>
    </source>
</evidence>
<dbReference type="GO" id="GO:0016020">
    <property type="term" value="C:membrane"/>
    <property type="evidence" value="ECO:0007669"/>
    <property type="project" value="TreeGrafter"/>
</dbReference>
<dbReference type="GO" id="GO:0008270">
    <property type="term" value="F:zinc ion binding"/>
    <property type="evidence" value="ECO:0007669"/>
    <property type="project" value="UniProtKB-UniRule"/>
</dbReference>
<dbReference type="EMBL" id="LK028586">
    <property type="protein sequence ID" value="CDS22284.1"/>
    <property type="molecule type" value="Genomic_DNA"/>
</dbReference>
<dbReference type="InterPro" id="IPR045357">
    <property type="entry name" value="Aminopeptidase_N-like_N"/>
</dbReference>